<name>A0A510WFT5_ENTTH</name>
<dbReference type="SUPFAM" id="SSF158622">
    <property type="entry name" value="YheA/YmcA-like"/>
    <property type="match status" value="1"/>
</dbReference>
<evidence type="ECO:0000313" key="1">
    <source>
        <dbReference type="EMBL" id="GEK37797.1"/>
    </source>
</evidence>
<organism evidence="1 2">
    <name type="scientific">Enterococcus thailandicus</name>
    <dbReference type="NCBI Taxonomy" id="417368"/>
    <lineage>
        <taxon>Bacteria</taxon>
        <taxon>Bacillati</taxon>
        <taxon>Bacillota</taxon>
        <taxon>Bacilli</taxon>
        <taxon>Lactobacillales</taxon>
        <taxon>Enterococcaceae</taxon>
        <taxon>Enterococcus</taxon>
    </lineage>
</organism>
<dbReference type="InterPro" id="IPR023378">
    <property type="entry name" value="YheA/YmcA-like_dom_sf"/>
</dbReference>
<dbReference type="AlphaFoldDB" id="A0A510WFT5"/>
<dbReference type="Gene3D" id="1.20.1500.10">
    <property type="entry name" value="YheA/YmcA-like"/>
    <property type="match status" value="1"/>
</dbReference>
<dbReference type="Pfam" id="PF06133">
    <property type="entry name" value="Com_YlbF"/>
    <property type="match status" value="1"/>
</dbReference>
<dbReference type="PANTHER" id="PTHR38448:SF2">
    <property type="entry name" value="REGULATORY PROTEIN YLBF"/>
    <property type="match status" value="1"/>
</dbReference>
<reference evidence="1 2" key="1">
    <citation type="submission" date="2019-07" db="EMBL/GenBank/DDBJ databases">
        <title>Whole genome shotgun sequence of Enterococcus thailandicus NBRC 101867.</title>
        <authorList>
            <person name="Hosoyama A."/>
            <person name="Uohara A."/>
            <person name="Ohji S."/>
            <person name="Ichikawa N."/>
        </authorList>
    </citation>
    <scope>NUCLEOTIDE SEQUENCE [LARGE SCALE GENOMIC DNA]</scope>
    <source>
        <strain evidence="1 2">NBRC 101867</strain>
    </source>
</reference>
<gene>
    <name evidence="1" type="ORF">ETH01_20840</name>
</gene>
<dbReference type="InterPro" id="IPR010368">
    <property type="entry name" value="Com_YlbF"/>
</dbReference>
<dbReference type="PANTHER" id="PTHR38448">
    <property type="entry name" value="REGULATORY PROTEIN YLBF-RELATED"/>
    <property type="match status" value="1"/>
</dbReference>
<accession>A0A510WFT5</accession>
<dbReference type="InterPro" id="IPR052767">
    <property type="entry name" value="Bact_com_dev_regulator"/>
</dbReference>
<proteinExistence type="predicted"/>
<dbReference type="EMBL" id="BJUG01000012">
    <property type="protein sequence ID" value="GEK37797.1"/>
    <property type="molecule type" value="Genomic_DNA"/>
</dbReference>
<protein>
    <submittedName>
        <fullName evidence="1">Uncharacterized protein</fullName>
    </submittedName>
</protein>
<evidence type="ECO:0000313" key="2">
    <source>
        <dbReference type="Proteomes" id="UP000321361"/>
    </source>
</evidence>
<comment type="caution">
    <text evidence="1">The sequence shown here is derived from an EMBL/GenBank/DDBJ whole genome shotgun (WGS) entry which is preliminary data.</text>
</comment>
<sequence>MIAVIINEELFCLEDQCQQVVQRIRESETFRAYLISKRVMNHSDEVEELKKDFLTKKASFEQIADYGKYAPDFREKQRAVRAAKRKLDLTDEVSEFRVNETQLQGILDEIGQQLASGISSEIKINAGSPFFETSKHAGCGGNCHAS</sequence>
<dbReference type="Proteomes" id="UP000321361">
    <property type="component" value="Unassembled WGS sequence"/>
</dbReference>